<dbReference type="CDD" id="cd00221">
    <property type="entry name" value="Vsr"/>
    <property type="match status" value="1"/>
</dbReference>
<dbReference type="SUPFAM" id="SSF52980">
    <property type="entry name" value="Restriction endonuclease-like"/>
    <property type="match status" value="1"/>
</dbReference>
<evidence type="ECO:0000256" key="3">
    <source>
        <dbReference type="ARBA" id="ARBA00022763"/>
    </source>
</evidence>
<dbReference type="GO" id="GO:0006298">
    <property type="term" value="P:mismatch repair"/>
    <property type="evidence" value="ECO:0007669"/>
    <property type="project" value="InterPro"/>
</dbReference>
<name>A0A941EJ59_9ACTN</name>
<evidence type="ECO:0000256" key="1">
    <source>
        <dbReference type="ARBA" id="ARBA00022722"/>
    </source>
</evidence>
<accession>A0A941EJ59</accession>
<reference evidence="7" key="1">
    <citation type="submission" date="2021-04" db="EMBL/GenBank/DDBJ databases">
        <title>Genome based classification of Actinospica acidithermotolerans sp. nov., an actinobacterium isolated from an Indonesian hot spring.</title>
        <authorList>
            <person name="Kusuma A.B."/>
            <person name="Putra K.E."/>
            <person name="Nafisah S."/>
            <person name="Loh J."/>
            <person name="Nouioui I."/>
            <person name="Goodfellow M."/>
        </authorList>
    </citation>
    <scope>NUCLEOTIDE SEQUENCE</scope>
    <source>
        <strain evidence="7">CSCA 57</strain>
    </source>
</reference>
<dbReference type="AlphaFoldDB" id="A0A941EJ59"/>
<evidence type="ECO:0000256" key="6">
    <source>
        <dbReference type="ARBA" id="ARBA00029466"/>
    </source>
</evidence>
<gene>
    <name evidence="7" type="ORF">KDL01_09400</name>
</gene>
<dbReference type="InterPro" id="IPR004603">
    <property type="entry name" value="DNA_mismatch_endonuc_vsr"/>
</dbReference>
<keyword evidence="4" id="KW-0378">Hydrolase</keyword>
<comment type="similarity">
    <text evidence="6">Belongs to the Vsr family.</text>
</comment>
<keyword evidence="3" id="KW-0227">DNA damage</keyword>
<dbReference type="EMBL" id="JAGSOG010000031">
    <property type="protein sequence ID" value="MBR7833480.1"/>
    <property type="molecule type" value="Genomic_DNA"/>
</dbReference>
<dbReference type="NCBIfam" id="TIGR00632">
    <property type="entry name" value="vsr"/>
    <property type="match status" value="1"/>
</dbReference>
<evidence type="ECO:0000256" key="2">
    <source>
        <dbReference type="ARBA" id="ARBA00022759"/>
    </source>
</evidence>
<dbReference type="Proteomes" id="UP000675781">
    <property type="component" value="Unassembled WGS sequence"/>
</dbReference>
<evidence type="ECO:0000256" key="4">
    <source>
        <dbReference type="ARBA" id="ARBA00022801"/>
    </source>
</evidence>
<comment type="caution">
    <text evidence="7">The sequence shown here is derived from an EMBL/GenBank/DDBJ whole genome shotgun (WGS) entry which is preliminary data.</text>
</comment>
<keyword evidence="5" id="KW-0234">DNA repair</keyword>
<proteinExistence type="inferred from homology"/>
<dbReference type="Pfam" id="PF03852">
    <property type="entry name" value="Vsr"/>
    <property type="match status" value="1"/>
</dbReference>
<keyword evidence="1" id="KW-0540">Nuclease</keyword>
<evidence type="ECO:0000256" key="5">
    <source>
        <dbReference type="ARBA" id="ARBA00023204"/>
    </source>
</evidence>
<organism evidence="7 8">
    <name type="scientific">Actinospica durhamensis</name>
    <dbReference type="NCBI Taxonomy" id="1508375"/>
    <lineage>
        <taxon>Bacteria</taxon>
        <taxon>Bacillati</taxon>
        <taxon>Actinomycetota</taxon>
        <taxon>Actinomycetes</taxon>
        <taxon>Catenulisporales</taxon>
        <taxon>Actinospicaceae</taxon>
        <taxon>Actinospica</taxon>
    </lineage>
</organism>
<keyword evidence="2 7" id="KW-0255">Endonuclease</keyword>
<dbReference type="Gene3D" id="3.40.960.10">
    <property type="entry name" value="VSR Endonuclease"/>
    <property type="match status" value="1"/>
</dbReference>
<protein>
    <submittedName>
        <fullName evidence="7">Very short patch repair endonuclease</fullName>
    </submittedName>
</protein>
<dbReference type="GO" id="GO:0016787">
    <property type="term" value="F:hydrolase activity"/>
    <property type="evidence" value="ECO:0007669"/>
    <property type="project" value="UniProtKB-KW"/>
</dbReference>
<evidence type="ECO:0000313" key="7">
    <source>
        <dbReference type="EMBL" id="MBR7833480.1"/>
    </source>
</evidence>
<evidence type="ECO:0000313" key="8">
    <source>
        <dbReference type="Proteomes" id="UP000675781"/>
    </source>
</evidence>
<dbReference type="InterPro" id="IPR011335">
    <property type="entry name" value="Restrct_endonuc-II-like"/>
</dbReference>
<dbReference type="GO" id="GO:0004519">
    <property type="term" value="F:endonuclease activity"/>
    <property type="evidence" value="ECO:0007669"/>
    <property type="project" value="UniProtKB-KW"/>
</dbReference>
<keyword evidence="8" id="KW-1185">Reference proteome</keyword>
<sequence>MRGNRSRDTKPELRLRSSLHALGLRYRVAIRPLASIRRTADVVFTGVKVAVFVDGCYWHGCPEHYRPAKRNTEFWSDKIEKNQQRDAETDRLLEQEGWIVIRVWEHEDASIAAERVRGAVLVARRRNQDRHSRGY</sequence>